<dbReference type="InterPro" id="IPR036236">
    <property type="entry name" value="Znf_C2H2_sf"/>
</dbReference>
<dbReference type="SMART" id="SM00355">
    <property type="entry name" value="ZnF_C2H2"/>
    <property type="match status" value="3"/>
</dbReference>
<reference evidence="4 5" key="1">
    <citation type="journal article" date="2020" name="Nat. Commun.">
        <title>Genome of Tripterygium wilfordii and identification of cytochrome P450 involved in triptolide biosynthesis.</title>
        <authorList>
            <person name="Tu L."/>
            <person name="Su P."/>
            <person name="Zhang Z."/>
            <person name="Gao L."/>
            <person name="Wang J."/>
            <person name="Hu T."/>
            <person name="Zhou J."/>
            <person name="Zhang Y."/>
            <person name="Zhao Y."/>
            <person name="Liu Y."/>
            <person name="Song Y."/>
            <person name="Tong Y."/>
            <person name="Lu Y."/>
            <person name="Yang J."/>
            <person name="Xu C."/>
            <person name="Jia M."/>
            <person name="Peters R.J."/>
            <person name="Huang L."/>
            <person name="Gao W."/>
        </authorList>
    </citation>
    <scope>NUCLEOTIDE SEQUENCE [LARGE SCALE GENOMIC DNA]</scope>
    <source>
        <strain evidence="5">cv. XIE 37</strain>
        <tissue evidence="4">Leaf</tissue>
    </source>
</reference>
<keyword evidence="1" id="KW-0862">Zinc</keyword>
<feature type="region of interest" description="Disordered" evidence="2">
    <location>
        <begin position="28"/>
        <end position="86"/>
    </location>
</feature>
<keyword evidence="5" id="KW-1185">Reference proteome</keyword>
<dbReference type="PANTHER" id="PTHR46326">
    <property type="entry name" value="ZINC FINGER PROTEIN ZAT1-RELATED"/>
    <property type="match status" value="1"/>
</dbReference>
<feature type="region of interest" description="Disordered" evidence="2">
    <location>
        <begin position="111"/>
        <end position="133"/>
    </location>
</feature>
<keyword evidence="1" id="KW-0863">Zinc-finger</keyword>
<feature type="compositionally biased region" description="Acidic residues" evidence="2">
    <location>
        <begin position="210"/>
        <end position="222"/>
    </location>
</feature>
<evidence type="ECO:0000256" key="1">
    <source>
        <dbReference type="PROSITE-ProRule" id="PRU00042"/>
    </source>
</evidence>
<dbReference type="InParanoid" id="A0A7J7CBX4"/>
<dbReference type="PROSITE" id="PS50157">
    <property type="entry name" value="ZINC_FINGER_C2H2_2"/>
    <property type="match status" value="3"/>
</dbReference>
<dbReference type="GO" id="GO:0006355">
    <property type="term" value="P:regulation of DNA-templated transcription"/>
    <property type="evidence" value="ECO:0007669"/>
    <property type="project" value="InterPro"/>
</dbReference>
<dbReference type="EMBL" id="JAAARO010000018">
    <property type="protein sequence ID" value="KAF5731638.1"/>
    <property type="molecule type" value="Genomic_DNA"/>
</dbReference>
<accession>A0A7J7CBX4</accession>
<dbReference type="GO" id="GO:0008270">
    <property type="term" value="F:zinc ion binding"/>
    <property type="evidence" value="ECO:0007669"/>
    <property type="project" value="UniProtKB-KW"/>
</dbReference>
<organism evidence="4 5">
    <name type="scientific">Tripterygium wilfordii</name>
    <name type="common">Thunder God vine</name>
    <dbReference type="NCBI Taxonomy" id="458696"/>
    <lineage>
        <taxon>Eukaryota</taxon>
        <taxon>Viridiplantae</taxon>
        <taxon>Streptophyta</taxon>
        <taxon>Embryophyta</taxon>
        <taxon>Tracheophyta</taxon>
        <taxon>Spermatophyta</taxon>
        <taxon>Magnoliopsida</taxon>
        <taxon>eudicotyledons</taxon>
        <taxon>Gunneridae</taxon>
        <taxon>Pentapetalae</taxon>
        <taxon>rosids</taxon>
        <taxon>fabids</taxon>
        <taxon>Celastrales</taxon>
        <taxon>Celastraceae</taxon>
        <taxon>Tripterygium</taxon>
    </lineage>
</organism>
<dbReference type="PANTHER" id="PTHR46326:SF2">
    <property type="entry name" value="ZINC FINGER PROTEIN ZAT1-RELATED"/>
    <property type="match status" value="1"/>
</dbReference>
<feature type="domain" description="C2H2-type" evidence="3">
    <location>
        <begin position="235"/>
        <end position="262"/>
    </location>
</feature>
<feature type="region of interest" description="Disordered" evidence="2">
    <location>
        <begin position="207"/>
        <end position="228"/>
    </location>
</feature>
<feature type="domain" description="C2H2-type" evidence="3">
    <location>
        <begin position="4"/>
        <end position="31"/>
    </location>
</feature>
<dbReference type="OrthoDB" id="9411774at2759"/>
<protein>
    <submittedName>
        <fullName evidence="4">Zinc finger protein ZAT4-like</fullName>
    </submittedName>
</protein>
<dbReference type="SUPFAM" id="SSF57667">
    <property type="entry name" value="beta-beta-alpha zinc fingers"/>
    <property type="match status" value="2"/>
</dbReference>
<evidence type="ECO:0000313" key="4">
    <source>
        <dbReference type="EMBL" id="KAF5731638.1"/>
    </source>
</evidence>
<evidence type="ECO:0000313" key="5">
    <source>
        <dbReference type="Proteomes" id="UP000593562"/>
    </source>
</evidence>
<proteinExistence type="predicted"/>
<dbReference type="PROSITE" id="PS00028">
    <property type="entry name" value="ZINC_FINGER_C2H2_1"/>
    <property type="match status" value="3"/>
</dbReference>
<sequence length="355" mass="40671">MERHKCKLCFRIFGNGRALGRHVRSHMLNLPVHPNPEPEQEEEDLQNQLSEEADSASSFSSSDDDEEEQEEQEGEDNSEKGLSYGLRENPKRSIRLVDPEFSFAVDAGSVVVQDRESETESSKNPTRRRSKRTRKLIEHHQYYKHQNQEQDSLKKLKFHKLSKSESWAEPEPVSSISDATTEEDVAFCLMMLSRDKWKKKQKLFNGQEHEELEAEEETDESDEFKSSKSRTRGKYRCETCKKSFKSYQALGGHRASHKKIKATINGQEPEFLETGHNSGPHKKIHECPYCYRVFSSGQALGGHKRCHLITTTPARNSSITNNFIDLNLPAPMEDGDSTQIELSALSDAEFVNHVR</sequence>
<keyword evidence="1" id="KW-0479">Metal-binding</keyword>
<evidence type="ECO:0000256" key="2">
    <source>
        <dbReference type="SAM" id="MobiDB-lite"/>
    </source>
</evidence>
<dbReference type="InterPro" id="IPR044303">
    <property type="entry name" value="ZAT1/4/9"/>
</dbReference>
<feature type="compositionally biased region" description="Acidic residues" evidence="2">
    <location>
        <begin position="62"/>
        <end position="76"/>
    </location>
</feature>
<feature type="domain" description="C2H2-type" evidence="3">
    <location>
        <begin position="285"/>
        <end position="307"/>
    </location>
</feature>
<dbReference type="Pfam" id="PF13912">
    <property type="entry name" value="zf-C2H2_6"/>
    <property type="match status" value="3"/>
</dbReference>
<dbReference type="Proteomes" id="UP000593562">
    <property type="component" value="Unassembled WGS sequence"/>
</dbReference>
<dbReference type="FunCoup" id="A0A7J7CBX4">
    <property type="interactions" value="13"/>
</dbReference>
<dbReference type="InterPro" id="IPR013087">
    <property type="entry name" value="Znf_C2H2_type"/>
</dbReference>
<gene>
    <name evidence="4" type="ORF">HS088_TW18G00321</name>
</gene>
<dbReference type="Gene3D" id="3.30.160.60">
    <property type="entry name" value="Classic Zinc Finger"/>
    <property type="match status" value="1"/>
</dbReference>
<comment type="caution">
    <text evidence="4">The sequence shown here is derived from an EMBL/GenBank/DDBJ whole genome shotgun (WGS) entry which is preliminary data.</text>
</comment>
<dbReference type="AlphaFoldDB" id="A0A7J7CBX4"/>
<evidence type="ECO:0000259" key="3">
    <source>
        <dbReference type="PROSITE" id="PS50157"/>
    </source>
</evidence>
<name>A0A7J7CBX4_TRIWF</name>